<reference evidence="2 3" key="1">
    <citation type="journal article" date="2015" name="Stand. Genomic Sci.">
        <title>Genomic Encyclopedia of Bacterial and Archaeal Type Strains, Phase III: the genomes of soil and plant-associated and newly described type strains.</title>
        <authorList>
            <person name="Whitman W.B."/>
            <person name="Woyke T."/>
            <person name="Klenk H.P."/>
            <person name="Zhou Y."/>
            <person name="Lilburn T.G."/>
            <person name="Beck B.J."/>
            <person name="De Vos P."/>
            <person name="Vandamme P."/>
            <person name="Eisen J.A."/>
            <person name="Garrity G."/>
            <person name="Hugenholtz P."/>
            <person name="Kyrpides N.C."/>
        </authorList>
    </citation>
    <scope>NUCLEOTIDE SEQUENCE [LARGE SCALE GENOMIC DNA]</scope>
    <source>
        <strain evidence="2 3">VKM Ac-2572</strain>
    </source>
</reference>
<evidence type="ECO:0000313" key="3">
    <source>
        <dbReference type="Proteomes" id="UP000294508"/>
    </source>
</evidence>
<evidence type="ECO:0000313" key="2">
    <source>
        <dbReference type="EMBL" id="TCO32712.1"/>
    </source>
</evidence>
<dbReference type="InterPro" id="IPR036291">
    <property type="entry name" value="NAD(P)-bd_dom_sf"/>
</dbReference>
<accession>A0A4R2HNJ1</accession>
<name>A0A4R2HNJ1_9ACTN</name>
<dbReference type="PANTHER" id="PTHR43157:SF31">
    <property type="entry name" value="PHOSPHATIDYLINOSITOL-GLYCAN BIOSYNTHESIS CLASS F PROTEIN"/>
    <property type="match status" value="1"/>
</dbReference>
<organism evidence="2 3">
    <name type="scientific">Kribbella steppae</name>
    <dbReference type="NCBI Taxonomy" id="2512223"/>
    <lineage>
        <taxon>Bacteria</taxon>
        <taxon>Bacillati</taxon>
        <taxon>Actinomycetota</taxon>
        <taxon>Actinomycetes</taxon>
        <taxon>Propionibacteriales</taxon>
        <taxon>Kribbellaceae</taxon>
        <taxon>Kribbella</taxon>
    </lineage>
</organism>
<comment type="caution">
    <text evidence="2">The sequence shown here is derived from an EMBL/GenBank/DDBJ whole genome shotgun (WGS) entry which is preliminary data.</text>
</comment>
<proteinExistence type="predicted"/>
<dbReference type="Pfam" id="PF00106">
    <property type="entry name" value="adh_short"/>
    <property type="match status" value="1"/>
</dbReference>
<dbReference type="PANTHER" id="PTHR43157">
    <property type="entry name" value="PHOSPHATIDYLINOSITOL-GLYCAN BIOSYNTHESIS CLASS F PROTEIN-RELATED"/>
    <property type="match status" value="1"/>
</dbReference>
<dbReference type="AlphaFoldDB" id="A0A4R2HNJ1"/>
<dbReference type="PRINTS" id="PR00081">
    <property type="entry name" value="GDHRDH"/>
</dbReference>
<dbReference type="OrthoDB" id="2860165at2"/>
<protein>
    <submittedName>
        <fullName evidence="2">Short-subunit dehydrogenase</fullName>
    </submittedName>
</protein>
<evidence type="ECO:0000256" key="1">
    <source>
        <dbReference type="ARBA" id="ARBA00023002"/>
    </source>
</evidence>
<dbReference type="EMBL" id="SLWN01000004">
    <property type="protein sequence ID" value="TCO32712.1"/>
    <property type="molecule type" value="Genomic_DNA"/>
</dbReference>
<keyword evidence="3" id="KW-1185">Reference proteome</keyword>
<dbReference type="SUPFAM" id="SSF51735">
    <property type="entry name" value="NAD(P)-binding Rossmann-fold domains"/>
    <property type="match status" value="1"/>
</dbReference>
<dbReference type="RefSeq" id="WP_132209476.1">
    <property type="nucleotide sequence ID" value="NZ_SLWN01000004.1"/>
</dbReference>
<sequence>MSPADDGREFTTTVVTGGTGGIGRAVAVALATLGHRVIIVGRSTTRAKAVLAQLETLAPGRGHEFVAADLSSVAETATAADRIAATVRRLDSLVLCAGVLSVVAETTDEGFERTFVLNYLSRYLLIRRLLPDLAQAPSGRVVLVANAGKYRDTLNLDDLQLRGGGRGIQVAGRTQFANDLLAVELAEQVRGTAVEVTCVYPGLVATDVFTNARGVSRAARSVALTLQRLFGSSPATAAEVPVFLAQDPAAVGTNGGFFGPKGRRRIPPRASRQDRRRELWARSDELVRPWLTDVIGQPS</sequence>
<dbReference type="InterPro" id="IPR002347">
    <property type="entry name" value="SDR_fam"/>
</dbReference>
<gene>
    <name evidence="2" type="ORF">EV652_104318</name>
</gene>
<dbReference type="Proteomes" id="UP000294508">
    <property type="component" value="Unassembled WGS sequence"/>
</dbReference>
<keyword evidence="1" id="KW-0560">Oxidoreductase</keyword>
<dbReference type="GO" id="GO:0016491">
    <property type="term" value="F:oxidoreductase activity"/>
    <property type="evidence" value="ECO:0007669"/>
    <property type="project" value="UniProtKB-KW"/>
</dbReference>
<dbReference type="Gene3D" id="3.40.50.720">
    <property type="entry name" value="NAD(P)-binding Rossmann-like Domain"/>
    <property type="match status" value="1"/>
</dbReference>